<organism evidence="2 3">
    <name type="scientific">Coccidioides immitis H538.4</name>
    <dbReference type="NCBI Taxonomy" id="396776"/>
    <lineage>
        <taxon>Eukaryota</taxon>
        <taxon>Fungi</taxon>
        <taxon>Dikarya</taxon>
        <taxon>Ascomycota</taxon>
        <taxon>Pezizomycotina</taxon>
        <taxon>Eurotiomycetes</taxon>
        <taxon>Eurotiomycetidae</taxon>
        <taxon>Onygenales</taxon>
        <taxon>Onygenaceae</taxon>
        <taxon>Coccidioides</taxon>
    </lineage>
</organism>
<feature type="compositionally biased region" description="Low complexity" evidence="1">
    <location>
        <begin position="146"/>
        <end position="162"/>
    </location>
</feature>
<feature type="region of interest" description="Disordered" evidence="1">
    <location>
        <begin position="1"/>
        <end position="121"/>
    </location>
</feature>
<evidence type="ECO:0000313" key="2">
    <source>
        <dbReference type="EMBL" id="KMU86699.1"/>
    </source>
</evidence>
<proteinExistence type="predicted"/>
<accession>A0A0J8RRX3</accession>
<sequence length="326" mass="35441">MSRTAELQPPLSPPEPAYLRSSAPFPSPDHNPPPPLMSPKNSSKHVSRLSLREIPKRKPVGLSELEAHESAVMHHSPVSPVRIDDPSIIPEASSALVEDKQPRKLSQREQESTQGNQEPEIYQPLQYHHQPFQEHLLDRVGHRGSKSTIISASDSSSTGGQSNNLAPGGLVVPRPPSAYSDGRGRTRSLQLSPYGHARAVSSHSAASPDTRPLSFVDLMNVPYPQPPPAPATLSNAHLRASVGNSASLLSHKQTFEMYLANVKKTNDSGAQYEFAVFMIHAAQEASRPDSPAASKQQEIGSDISKAELLREAKAILQRLADRSYPL</sequence>
<feature type="compositionally biased region" description="Basic and acidic residues" evidence="1">
    <location>
        <begin position="97"/>
        <end position="111"/>
    </location>
</feature>
<gene>
    <name evidence="2" type="ORF">CIHG_04488</name>
</gene>
<reference evidence="3" key="1">
    <citation type="journal article" date="2010" name="Genome Res.">
        <title>Population genomic sequencing of Coccidioides fungi reveals recent hybridization and transposon control.</title>
        <authorList>
            <person name="Neafsey D.E."/>
            <person name="Barker B.M."/>
            <person name="Sharpton T.J."/>
            <person name="Stajich J.E."/>
            <person name="Park D.J."/>
            <person name="Whiston E."/>
            <person name="Hung C.-Y."/>
            <person name="McMahan C."/>
            <person name="White J."/>
            <person name="Sykes S."/>
            <person name="Heiman D."/>
            <person name="Young S."/>
            <person name="Zeng Q."/>
            <person name="Abouelleil A."/>
            <person name="Aftuck L."/>
            <person name="Bessette D."/>
            <person name="Brown A."/>
            <person name="FitzGerald M."/>
            <person name="Lui A."/>
            <person name="Macdonald J.P."/>
            <person name="Priest M."/>
            <person name="Orbach M.J."/>
            <person name="Galgiani J.N."/>
            <person name="Kirkland T.N."/>
            <person name="Cole G.T."/>
            <person name="Birren B.W."/>
            <person name="Henn M.R."/>
            <person name="Taylor J.W."/>
            <person name="Rounsley S.D."/>
        </authorList>
    </citation>
    <scope>NUCLEOTIDE SEQUENCE [LARGE SCALE GENOMIC DNA]</scope>
    <source>
        <strain evidence="3">H538.4</strain>
    </source>
</reference>
<dbReference type="eggNOG" id="KOG1550">
    <property type="taxonomic scope" value="Eukaryota"/>
</dbReference>
<name>A0A0J8RRX3_COCIT</name>
<evidence type="ECO:0000313" key="3">
    <source>
        <dbReference type="Proteomes" id="UP000054563"/>
    </source>
</evidence>
<feature type="region of interest" description="Disordered" evidence="1">
    <location>
        <begin position="142"/>
        <end position="185"/>
    </location>
</feature>
<dbReference type="Proteomes" id="UP000054563">
    <property type="component" value="Unassembled WGS sequence"/>
</dbReference>
<dbReference type="STRING" id="396776.A0A0J8RRX3"/>
<dbReference type="AlphaFoldDB" id="A0A0J8RRX3"/>
<dbReference type="OrthoDB" id="272077at2759"/>
<dbReference type="VEuPathDB" id="FungiDB:CIHG_04488"/>
<evidence type="ECO:0000256" key="1">
    <source>
        <dbReference type="SAM" id="MobiDB-lite"/>
    </source>
</evidence>
<feature type="compositionally biased region" description="Pro residues" evidence="1">
    <location>
        <begin position="25"/>
        <end position="37"/>
    </location>
</feature>
<protein>
    <submittedName>
        <fullName evidence="2">Uncharacterized protein</fullName>
    </submittedName>
</protein>
<dbReference type="EMBL" id="DS016994">
    <property type="protein sequence ID" value="KMU86699.1"/>
    <property type="molecule type" value="Genomic_DNA"/>
</dbReference>